<feature type="compositionally biased region" description="Basic residues" evidence="1">
    <location>
        <begin position="227"/>
        <end position="236"/>
    </location>
</feature>
<keyword evidence="4" id="KW-1185">Reference proteome</keyword>
<keyword evidence="2" id="KW-1133">Transmembrane helix</keyword>
<gene>
    <name evidence="3" type="ORF">HK097_009798</name>
</gene>
<dbReference type="Proteomes" id="UP001212841">
    <property type="component" value="Unassembled WGS sequence"/>
</dbReference>
<evidence type="ECO:0000313" key="4">
    <source>
        <dbReference type="Proteomes" id="UP001212841"/>
    </source>
</evidence>
<keyword evidence="2" id="KW-0472">Membrane</keyword>
<feature type="transmembrane region" description="Helical" evidence="2">
    <location>
        <begin position="332"/>
        <end position="362"/>
    </location>
</feature>
<dbReference type="PANTHER" id="PTHR31168">
    <property type="entry name" value="OS02G0292800 PROTEIN"/>
    <property type="match status" value="1"/>
</dbReference>
<feature type="region of interest" description="Disordered" evidence="1">
    <location>
        <begin position="382"/>
        <end position="439"/>
    </location>
</feature>
<dbReference type="PANTHER" id="PTHR31168:SF1">
    <property type="entry name" value="DUF599 FAMILY PROTEIN"/>
    <property type="match status" value="1"/>
</dbReference>
<feature type="compositionally biased region" description="Polar residues" evidence="1">
    <location>
        <begin position="389"/>
        <end position="421"/>
    </location>
</feature>
<feature type="transmembrane region" description="Helical" evidence="2">
    <location>
        <begin position="173"/>
        <end position="192"/>
    </location>
</feature>
<dbReference type="Pfam" id="PF04654">
    <property type="entry name" value="DUF599"/>
    <property type="match status" value="3"/>
</dbReference>
<feature type="transmembrane region" description="Helical" evidence="2">
    <location>
        <begin position="6"/>
        <end position="27"/>
    </location>
</feature>
<dbReference type="InterPro" id="IPR006747">
    <property type="entry name" value="DUF599"/>
</dbReference>
<accession>A0AAD5SGD3</accession>
<dbReference type="EMBL" id="JADGJD010000682">
    <property type="protein sequence ID" value="KAJ3049185.1"/>
    <property type="molecule type" value="Genomic_DNA"/>
</dbReference>
<dbReference type="AlphaFoldDB" id="A0AAD5SGD3"/>
<protein>
    <submittedName>
        <fullName evidence="3">Uncharacterized protein</fullName>
    </submittedName>
</protein>
<sequence>MHPTLLPNITSILLSIALLISYHAYLLHAVRNNPQSTLIGLTRKARRRWVKYMVKTNNAILAVQSLRNWLMTSTLLAGTAMTVCVGLLAVVAGGASKVGGGTGKVGGGLDDIGVPTFRNAAVGGAGAEGGFLASVGRSAGAVVPYAISGITHASQYNGTNWPSDLDLVVQRELFGLKIVILLICFTTSFFCFTQSMRYFNHVGIIIGLLCAEHQQSKSNAKSPPARRPVHSHSKHHFVQDHRLRHPPSVVSDDNVSENLGPASPARSRVGTVLDADEDEGYVGGGARAKRYAAVSEASDSDEEEEGLVVDVDKTAELLNRGAVFQTMGNRGYYLAIPCLLWFFGPWFLLSGTLLLVILLSWLDWGLSTASPSSSLPLMIRSSSSRGRNNKWSPPTQRSDSASGWRSYVSFNGANEEGQSMSKNERGRRGGGYGTLGEGY</sequence>
<evidence type="ECO:0000256" key="1">
    <source>
        <dbReference type="SAM" id="MobiDB-lite"/>
    </source>
</evidence>
<comment type="caution">
    <text evidence="3">The sequence shown here is derived from an EMBL/GenBank/DDBJ whole genome shotgun (WGS) entry which is preliminary data.</text>
</comment>
<feature type="compositionally biased region" description="Gly residues" evidence="1">
    <location>
        <begin position="429"/>
        <end position="439"/>
    </location>
</feature>
<evidence type="ECO:0000256" key="2">
    <source>
        <dbReference type="SAM" id="Phobius"/>
    </source>
</evidence>
<keyword evidence="2" id="KW-0812">Transmembrane</keyword>
<feature type="transmembrane region" description="Helical" evidence="2">
    <location>
        <begin position="75"/>
        <end position="95"/>
    </location>
</feature>
<reference evidence="3" key="1">
    <citation type="submission" date="2020-05" db="EMBL/GenBank/DDBJ databases">
        <title>Phylogenomic resolution of chytrid fungi.</title>
        <authorList>
            <person name="Stajich J.E."/>
            <person name="Amses K."/>
            <person name="Simmons R."/>
            <person name="Seto K."/>
            <person name="Myers J."/>
            <person name="Bonds A."/>
            <person name="Quandt C.A."/>
            <person name="Barry K."/>
            <person name="Liu P."/>
            <person name="Grigoriev I."/>
            <person name="Longcore J.E."/>
            <person name="James T.Y."/>
        </authorList>
    </citation>
    <scope>NUCLEOTIDE SEQUENCE</scope>
    <source>
        <strain evidence="3">JEL0318</strain>
    </source>
</reference>
<evidence type="ECO:0000313" key="3">
    <source>
        <dbReference type="EMBL" id="KAJ3049185.1"/>
    </source>
</evidence>
<name>A0AAD5SGD3_9FUNG</name>
<feature type="region of interest" description="Disordered" evidence="1">
    <location>
        <begin position="217"/>
        <end position="239"/>
    </location>
</feature>
<organism evidence="3 4">
    <name type="scientific">Rhizophlyctis rosea</name>
    <dbReference type="NCBI Taxonomy" id="64517"/>
    <lineage>
        <taxon>Eukaryota</taxon>
        <taxon>Fungi</taxon>
        <taxon>Fungi incertae sedis</taxon>
        <taxon>Chytridiomycota</taxon>
        <taxon>Chytridiomycota incertae sedis</taxon>
        <taxon>Chytridiomycetes</taxon>
        <taxon>Rhizophlyctidales</taxon>
        <taxon>Rhizophlyctidaceae</taxon>
        <taxon>Rhizophlyctis</taxon>
    </lineage>
</organism>
<proteinExistence type="predicted"/>